<reference evidence="1" key="2">
    <citation type="submission" date="2023-01" db="EMBL/GenBank/DDBJ databases">
        <title>Draft genome sequence of Maritalea porphyrae strain NBRC 107169.</title>
        <authorList>
            <person name="Sun Q."/>
            <person name="Mori K."/>
        </authorList>
    </citation>
    <scope>NUCLEOTIDE SEQUENCE</scope>
    <source>
        <strain evidence="1">NBRC 107169</strain>
    </source>
</reference>
<keyword evidence="2" id="KW-1185">Reference proteome</keyword>
<dbReference type="EMBL" id="BSNI01000002">
    <property type="protein sequence ID" value="GLQ17875.1"/>
    <property type="molecule type" value="Genomic_DNA"/>
</dbReference>
<gene>
    <name evidence="1" type="ORF">GCM10007879_21240</name>
</gene>
<sequence length="324" mass="34165">MLSGYISPRASTPQTWWPQNATFALDFLRRRAVSLGKHISVDEAYMFTRATEKLVADNSGNWENVATEQLALAENGITIESEFTEIGSYTSTSSATIGILGAGGTLPAGWTETATSSGVNVEVLAVGDHKGLTSIDLRFQGTPTSHWRLRPSGVAECNATPLAEHIATLFCSLVSGNLPNASSFQFGPIWYTAANGYLAAGLKAIGGDIDTSFQRFSKLSSSPVGCAKANLDFFSATSGIPIDFSIRLAVPNIGVGSSPTTPVLSSGTPKSRLADILTLDLPTGTHRITLETETGDEEIAGSHIVTPPLSGAPIRRIVAYPYLG</sequence>
<accession>A0ABQ5UT16</accession>
<evidence type="ECO:0000313" key="1">
    <source>
        <dbReference type="EMBL" id="GLQ17875.1"/>
    </source>
</evidence>
<protein>
    <submittedName>
        <fullName evidence="1">Uncharacterized protein</fullName>
    </submittedName>
</protein>
<comment type="caution">
    <text evidence="1">The sequence shown here is derived from an EMBL/GenBank/DDBJ whole genome shotgun (WGS) entry which is preliminary data.</text>
</comment>
<evidence type="ECO:0000313" key="2">
    <source>
        <dbReference type="Proteomes" id="UP001161405"/>
    </source>
</evidence>
<reference evidence="1" key="1">
    <citation type="journal article" date="2014" name="Int. J. Syst. Evol. Microbiol.">
        <title>Complete genome of a new Firmicutes species belonging to the dominant human colonic microbiota ('Ruminococcus bicirculans') reveals two chromosomes and a selective capacity to utilize plant glucans.</title>
        <authorList>
            <consortium name="NISC Comparative Sequencing Program"/>
            <person name="Wegmann U."/>
            <person name="Louis P."/>
            <person name="Goesmann A."/>
            <person name="Henrissat B."/>
            <person name="Duncan S.H."/>
            <person name="Flint H.J."/>
        </authorList>
    </citation>
    <scope>NUCLEOTIDE SEQUENCE</scope>
    <source>
        <strain evidence="1">NBRC 107169</strain>
    </source>
</reference>
<proteinExistence type="predicted"/>
<organism evidence="1 2">
    <name type="scientific">Maritalea porphyrae</name>
    <dbReference type="NCBI Taxonomy" id="880732"/>
    <lineage>
        <taxon>Bacteria</taxon>
        <taxon>Pseudomonadati</taxon>
        <taxon>Pseudomonadota</taxon>
        <taxon>Alphaproteobacteria</taxon>
        <taxon>Hyphomicrobiales</taxon>
        <taxon>Devosiaceae</taxon>
        <taxon>Maritalea</taxon>
    </lineage>
</organism>
<name>A0ABQ5UT16_9HYPH</name>
<dbReference type="Proteomes" id="UP001161405">
    <property type="component" value="Unassembled WGS sequence"/>
</dbReference>